<protein>
    <submittedName>
        <fullName evidence="1">Uncharacterized protein</fullName>
    </submittedName>
</protein>
<dbReference type="AlphaFoldDB" id="A0A8I2YWN1"/>
<dbReference type="EMBL" id="JAGFBS010000006">
    <property type="protein sequence ID" value="KAG6378692.1"/>
    <property type="molecule type" value="Genomic_DNA"/>
</dbReference>
<sequence>MDKHLTVRSTSGSSLHPLTVLLVEIGAKILCHAVHSCICGKRTMVGRTVVCPGPSVRGVLRGWCLKGSPRWIRRAWNNDVFETAVLELRLSQSGVLQKTENSFNLTYSVGHRGPARDNLRRGNEDDEDFDLDD</sequence>
<evidence type="ECO:0000313" key="1">
    <source>
        <dbReference type="EMBL" id="KAG6378692.1"/>
    </source>
</evidence>
<keyword evidence="2" id="KW-1185">Reference proteome</keyword>
<evidence type="ECO:0000313" key="2">
    <source>
        <dbReference type="Proteomes" id="UP000683000"/>
    </source>
</evidence>
<name>A0A8I2YWN1_9AGAM</name>
<dbReference type="Proteomes" id="UP000683000">
    <property type="component" value="Unassembled WGS sequence"/>
</dbReference>
<comment type="caution">
    <text evidence="1">The sequence shown here is derived from an EMBL/GenBank/DDBJ whole genome shotgun (WGS) entry which is preliminary data.</text>
</comment>
<proteinExistence type="predicted"/>
<reference evidence="1" key="1">
    <citation type="submission" date="2021-03" db="EMBL/GenBank/DDBJ databases">
        <title>Evolutionary innovations through gain and loss of genes in the ectomycorrhizal Boletales.</title>
        <authorList>
            <person name="Wu G."/>
            <person name="Miyauchi S."/>
            <person name="Morin E."/>
            <person name="Yang Z.-L."/>
            <person name="Xu J."/>
            <person name="Martin F.M."/>
        </authorList>
    </citation>
    <scope>NUCLEOTIDE SEQUENCE</scope>
    <source>
        <strain evidence="1">BR01</strain>
    </source>
</reference>
<dbReference type="OrthoDB" id="10257948at2759"/>
<accession>A0A8I2YWN1</accession>
<gene>
    <name evidence="1" type="ORF">JVT61DRAFT_12963</name>
</gene>
<organism evidence="1 2">
    <name type="scientific">Boletus reticuloceps</name>
    <dbReference type="NCBI Taxonomy" id="495285"/>
    <lineage>
        <taxon>Eukaryota</taxon>
        <taxon>Fungi</taxon>
        <taxon>Dikarya</taxon>
        <taxon>Basidiomycota</taxon>
        <taxon>Agaricomycotina</taxon>
        <taxon>Agaricomycetes</taxon>
        <taxon>Agaricomycetidae</taxon>
        <taxon>Boletales</taxon>
        <taxon>Boletineae</taxon>
        <taxon>Boletaceae</taxon>
        <taxon>Boletoideae</taxon>
        <taxon>Boletus</taxon>
    </lineage>
</organism>